<evidence type="ECO:0000313" key="2">
    <source>
        <dbReference type="EMBL" id="MEE2002407.1"/>
    </source>
</evidence>
<dbReference type="InterPro" id="IPR025293">
    <property type="entry name" value="YfiR/HmsC-like"/>
</dbReference>
<keyword evidence="3" id="KW-1185">Reference proteome</keyword>
<evidence type="ECO:0000256" key="1">
    <source>
        <dbReference type="SAM" id="SignalP"/>
    </source>
</evidence>
<gene>
    <name evidence="2" type="ORF">QWY20_13165</name>
</gene>
<reference evidence="2 3" key="1">
    <citation type="submission" date="2023-07" db="EMBL/GenBank/DDBJ databases">
        <title>Alkalimonas sp., MEB108 novel, alkaliphilic bacterium isolated from Lonar Lake, India.</title>
        <authorList>
            <person name="Joshi A."/>
            <person name="Thite S."/>
        </authorList>
    </citation>
    <scope>NUCLEOTIDE SEQUENCE [LARGE SCALE GENOMIC DNA]</scope>
    <source>
        <strain evidence="2 3">MEB108</strain>
    </source>
</reference>
<proteinExistence type="predicted"/>
<feature type="signal peptide" evidence="1">
    <location>
        <begin position="1"/>
        <end position="30"/>
    </location>
</feature>
<keyword evidence="1" id="KW-0732">Signal</keyword>
<sequence>MTLAVLPCLKQTLIALMLLCCIAFSEASLAAEKAASQQTTELAPISEQIAFLVLGIIRYSRWPEAPEQVDVCILGDVQYADILMEATHYIGEVPVVSQVVTLEQALTDHKSCHVYYLGQTSSQVYQQLYQAVGTSAVITMEEENEYCSIGGMFCFNVENSKASFKINLDAISRSKVRIHPSVLRLGQYRSDL</sequence>
<evidence type="ECO:0000313" key="3">
    <source>
        <dbReference type="Proteomes" id="UP001336314"/>
    </source>
</evidence>
<feature type="chain" id="PRO_5046001849" evidence="1">
    <location>
        <begin position="31"/>
        <end position="192"/>
    </location>
</feature>
<dbReference type="Pfam" id="PF13689">
    <property type="entry name" value="DUF4154"/>
    <property type="match status" value="1"/>
</dbReference>
<dbReference type="Proteomes" id="UP001336314">
    <property type="component" value="Unassembled WGS sequence"/>
</dbReference>
<name>A0ABU7J8R9_9GAMM</name>
<comment type="caution">
    <text evidence="2">The sequence shown here is derived from an EMBL/GenBank/DDBJ whole genome shotgun (WGS) entry which is preliminary data.</text>
</comment>
<dbReference type="RefSeq" id="WP_330129471.1">
    <property type="nucleotide sequence ID" value="NZ_JAUHLI010000012.1"/>
</dbReference>
<protein>
    <submittedName>
        <fullName evidence="2">YfiR family protein</fullName>
    </submittedName>
</protein>
<dbReference type="EMBL" id="JAUHLI010000012">
    <property type="protein sequence ID" value="MEE2002407.1"/>
    <property type="molecule type" value="Genomic_DNA"/>
</dbReference>
<organism evidence="2 3">
    <name type="scientific">Alkalimonas cellulosilytica</name>
    <dbReference type="NCBI Taxonomy" id="3058395"/>
    <lineage>
        <taxon>Bacteria</taxon>
        <taxon>Pseudomonadati</taxon>
        <taxon>Pseudomonadota</taxon>
        <taxon>Gammaproteobacteria</taxon>
        <taxon>Alkalimonas</taxon>
    </lineage>
</organism>
<accession>A0ABU7J8R9</accession>